<feature type="region of interest" description="Disordered" evidence="1">
    <location>
        <begin position="76"/>
        <end position="97"/>
    </location>
</feature>
<evidence type="ECO:0000313" key="4">
    <source>
        <dbReference type="Proteomes" id="UP001175001"/>
    </source>
</evidence>
<proteinExistence type="predicted"/>
<organism evidence="3 4">
    <name type="scientific">Lasiodiplodia hormozganensis</name>
    <dbReference type="NCBI Taxonomy" id="869390"/>
    <lineage>
        <taxon>Eukaryota</taxon>
        <taxon>Fungi</taxon>
        <taxon>Dikarya</taxon>
        <taxon>Ascomycota</taxon>
        <taxon>Pezizomycotina</taxon>
        <taxon>Dothideomycetes</taxon>
        <taxon>Dothideomycetes incertae sedis</taxon>
        <taxon>Botryosphaeriales</taxon>
        <taxon>Botryosphaeriaceae</taxon>
        <taxon>Lasiodiplodia</taxon>
    </lineage>
</organism>
<evidence type="ECO:0000256" key="1">
    <source>
        <dbReference type="SAM" id="MobiDB-lite"/>
    </source>
</evidence>
<sequence length="316" mass="35844">MVTLYKTAPKSRGRFGAILAVTFVALLISLHQYLYIGYNPSLDEARSYFYVEIADGAVDETPQQPNNQAVTIEIASQSPTTPSTPELAPPSSTKQLGPAKTQLGAVVAAGRAWTNLSWMHELQDRWELFPYNVDDPSPPQHLAMPANKGHEAMPYLSFIIDNYDKLPEYVIFTHGERHSWHHEGDMAGLIDSLRLPVLKDHGYISLRCDWYPSCPREIRPITHDVIVWGAGVNREATEYVISLSWKELFPNEALPETIASICCAQFAVTRQAIRRRPKSDYERMRRWILDSELPDDVTGRVLEKVWAYIFTGESVR</sequence>
<dbReference type="AlphaFoldDB" id="A0AA40D1H8"/>
<keyword evidence="2" id="KW-0472">Membrane</keyword>
<name>A0AA40D1H8_9PEZI</name>
<reference evidence="3" key="1">
    <citation type="submission" date="2023-06" db="EMBL/GenBank/DDBJ databases">
        <title>Multi-omics analyses reveal the molecular pathogenesis toolkit of Lasiodiplodia hormozganensis, a cross-kingdom pathogen.</title>
        <authorList>
            <person name="Felix C."/>
            <person name="Meneses R."/>
            <person name="Goncalves M.F.M."/>
            <person name="Tilleman L."/>
            <person name="Duarte A.S."/>
            <person name="Jorrin-Novo J.V."/>
            <person name="Van De Peer Y."/>
            <person name="Deforce D."/>
            <person name="Van Nieuwerburgh F."/>
            <person name="Esteves A.C."/>
            <person name="Alves A."/>
        </authorList>
    </citation>
    <scope>NUCLEOTIDE SEQUENCE</scope>
    <source>
        <strain evidence="3">CBS 339.90</strain>
    </source>
</reference>
<accession>A0AA40D1H8</accession>
<dbReference type="PANTHER" id="PTHR37490">
    <property type="entry name" value="EXPRESSED PROTEIN"/>
    <property type="match status" value="1"/>
</dbReference>
<protein>
    <submittedName>
        <fullName evidence="3">Uncharacterized protein</fullName>
    </submittedName>
</protein>
<keyword evidence="2" id="KW-0812">Transmembrane</keyword>
<feature type="compositionally biased region" description="Polar residues" evidence="1">
    <location>
        <begin position="76"/>
        <end position="95"/>
    </location>
</feature>
<dbReference type="EMBL" id="JAUJDW010000014">
    <property type="protein sequence ID" value="KAK0659316.1"/>
    <property type="molecule type" value="Genomic_DNA"/>
</dbReference>
<feature type="transmembrane region" description="Helical" evidence="2">
    <location>
        <begin position="15"/>
        <end position="36"/>
    </location>
</feature>
<dbReference type="Pfam" id="PF11913">
    <property type="entry name" value="DUF3431"/>
    <property type="match status" value="1"/>
</dbReference>
<dbReference type="InterPro" id="IPR021838">
    <property type="entry name" value="DUF3431"/>
</dbReference>
<evidence type="ECO:0000256" key="2">
    <source>
        <dbReference type="SAM" id="Phobius"/>
    </source>
</evidence>
<keyword evidence="4" id="KW-1185">Reference proteome</keyword>
<keyword evidence="2" id="KW-1133">Transmembrane helix</keyword>
<dbReference type="Proteomes" id="UP001175001">
    <property type="component" value="Unassembled WGS sequence"/>
</dbReference>
<gene>
    <name evidence="3" type="ORF">DIS24_g4109</name>
</gene>
<evidence type="ECO:0000313" key="3">
    <source>
        <dbReference type="EMBL" id="KAK0659316.1"/>
    </source>
</evidence>
<dbReference type="PANTHER" id="PTHR37490:SF2">
    <property type="match status" value="1"/>
</dbReference>
<comment type="caution">
    <text evidence="3">The sequence shown here is derived from an EMBL/GenBank/DDBJ whole genome shotgun (WGS) entry which is preliminary data.</text>
</comment>